<name>A0A8D8P2U5_CULPI</name>
<protein>
    <submittedName>
        <fullName evidence="3">(northern house mosquito) hypothetical protein</fullName>
    </submittedName>
</protein>
<dbReference type="GO" id="GO:0031490">
    <property type="term" value="F:chromatin DNA binding"/>
    <property type="evidence" value="ECO:0007669"/>
    <property type="project" value="TreeGrafter"/>
</dbReference>
<evidence type="ECO:0000259" key="2">
    <source>
        <dbReference type="PROSITE" id="PS50954"/>
    </source>
</evidence>
<dbReference type="Pfam" id="PF03020">
    <property type="entry name" value="LEM"/>
    <property type="match status" value="1"/>
</dbReference>
<dbReference type="EMBL" id="HBUE01211307">
    <property type="protein sequence ID" value="CAG6534532.1"/>
    <property type="molecule type" value="Transcribed_RNA"/>
</dbReference>
<accession>A0A8D8P2U5</accession>
<dbReference type="PANTHER" id="PTHR13428:SF12">
    <property type="entry name" value="INNER NUCLEAR MEMBRANE PROTEIN MAN1"/>
    <property type="match status" value="1"/>
</dbReference>
<feature type="domain" description="LEM" evidence="2">
    <location>
        <begin position="5"/>
        <end position="49"/>
    </location>
</feature>
<dbReference type="PROSITE" id="PS50954">
    <property type="entry name" value="LEM"/>
    <property type="match status" value="1"/>
</dbReference>
<dbReference type="PANTHER" id="PTHR13428">
    <property type="entry name" value="INNER NUCLEAR MEMBRANE PROTEIN MAN1 LEM DOMAIN CONTAINING PROTEIN"/>
    <property type="match status" value="1"/>
</dbReference>
<dbReference type="AlphaFoldDB" id="A0A8D8P2U5"/>
<feature type="compositionally biased region" description="Basic and acidic residues" evidence="1">
    <location>
        <begin position="44"/>
        <end position="57"/>
    </location>
</feature>
<dbReference type="CDD" id="cd12934">
    <property type="entry name" value="LEM"/>
    <property type="match status" value="1"/>
</dbReference>
<dbReference type="EMBL" id="HBUE01211306">
    <property type="protein sequence ID" value="CAG6534531.1"/>
    <property type="molecule type" value="Transcribed_RNA"/>
</dbReference>
<dbReference type="Gene3D" id="1.10.720.40">
    <property type="match status" value="1"/>
</dbReference>
<dbReference type="FunFam" id="1.10.720.40:FF:000001">
    <property type="entry name" value="LEM domain containing 2, isoform CRA_a"/>
    <property type="match status" value="1"/>
</dbReference>
<organism evidence="3">
    <name type="scientific">Culex pipiens</name>
    <name type="common">House mosquito</name>
    <dbReference type="NCBI Taxonomy" id="7175"/>
    <lineage>
        <taxon>Eukaryota</taxon>
        <taxon>Metazoa</taxon>
        <taxon>Ecdysozoa</taxon>
        <taxon>Arthropoda</taxon>
        <taxon>Hexapoda</taxon>
        <taxon>Insecta</taxon>
        <taxon>Pterygota</taxon>
        <taxon>Neoptera</taxon>
        <taxon>Endopterygota</taxon>
        <taxon>Diptera</taxon>
        <taxon>Nematocera</taxon>
        <taxon>Culicoidea</taxon>
        <taxon>Culicidae</taxon>
        <taxon>Culicinae</taxon>
        <taxon>Culicini</taxon>
        <taxon>Culex</taxon>
        <taxon>Culex</taxon>
    </lineage>
</organism>
<dbReference type="InterPro" id="IPR003887">
    <property type="entry name" value="LEM_dom"/>
</dbReference>
<evidence type="ECO:0000313" key="3">
    <source>
        <dbReference type="EMBL" id="CAG6586480.1"/>
    </source>
</evidence>
<dbReference type="InterPro" id="IPR011015">
    <property type="entry name" value="LEM/LEM-like_dom_sf"/>
</dbReference>
<proteinExistence type="predicted"/>
<sequence length="143" mass="15941">MTSRMDNLDLLTDDELRLRLMQYGFQNLPITSNTRKLLIKKLRNHMESEKGKLRRETSYATRYSSGEESDGGAERRGSGRRATTSATVNSRMTMPPPPARPVVNSSSSKRTSAISSSSSINNNNVNSYSTNNNNHKVDGIRTT</sequence>
<dbReference type="SUPFAM" id="SSF63451">
    <property type="entry name" value="LEM domain"/>
    <property type="match status" value="1"/>
</dbReference>
<dbReference type="InterPro" id="IPR052277">
    <property type="entry name" value="INM_ESCRT-Associated"/>
</dbReference>
<reference evidence="3" key="1">
    <citation type="submission" date="2021-05" db="EMBL/GenBank/DDBJ databases">
        <authorList>
            <person name="Alioto T."/>
            <person name="Alioto T."/>
            <person name="Gomez Garrido J."/>
        </authorList>
    </citation>
    <scope>NUCLEOTIDE SEQUENCE</scope>
</reference>
<dbReference type="EMBL" id="HBUE01317741">
    <property type="protein sequence ID" value="CAG6586479.1"/>
    <property type="molecule type" value="Transcribed_RNA"/>
</dbReference>
<dbReference type="GO" id="GO:0006998">
    <property type="term" value="P:nuclear envelope organization"/>
    <property type="evidence" value="ECO:0007669"/>
    <property type="project" value="TreeGrafter"/>
</dbReference>
<feature type="compositionally biased region" description="Low complexity" evidence="1">
    <location>
        <begin position="104"/>
        <end position="134"/>
    </location>
</feature>
<dbReference type="EMBL" id="HBUE01317742">
    <property type="protein sequence ID" value="CAG6586480.1"/>
    <property type="molecule type" value="Transcribed_RNA"/>
</dbReference>
<dbReference type="SMART" id="SM00540">
    <property type="entry name" value="LEM"/>
    <property type="match status" value="1"/>
</dbReference>
<evidence type="ECO:0000256" key="1">
    <source>
        <dbReference type="SAM" id="MobiDB-lite"/>
    </source>
</evidence>
<feature type="region of interest" description="Disordered" evidence="1">
    <location>
        <begin position="44"/>
        <end position="143"/>
    </location>
</feature>
<dbReference type="GO" id="GO:0030514">
    <property type="term" value="P:negative regulation of BMP signaling pathway"/>
    <property type="evidence" value="ECO:0007669"/>
    <property type="project" value="TreeGrafter"/>
</dbReference>